<protein>
    <submittedName>
        <fullName evidence="2">Uncharacterized protein</fullName>
    </submittedName>
</protein>
<proteinExistence type="predicted"/>
<evidence type="ECO:0000313" key="2">
    <source>
        <dbReference type="EMBL" id="CAD6248855.1"/>
    </source>
</evidence>
<dbReference type="OrthoDB" id="1931432at2759"/>
<accession>A0A811PMG1</accession>
<feature type="region of interest" description="Disordered" evidence="1">
    <location>
        <begin position="25"/>
        <end position="54"/>
    </location>
</feature>
<comment type="caution">
    <text evidence="2">The sequence shown here is derived from an EMBL/GenBank/DDBJ whole genome shotgun (WGS) entry which is preliminary data.</text>
</comment>
<name>A0A811PMG1_9POAL</name>
<evidence type="ECO:0000313" key="3">
    <source>
        <dbReference type="Proteomes" id="UP000604825"/>
    </source>
</evidence>
<reference evidence="2" key="1">
    <citation type="submission" date="2020-10" db="EMBL/GenBank/DDBJ databases">
        <authorList>
            <person name="Han B."/>
            <person name="Lu T."/>
            <person name="Zhao Q."/>
            <person name="Huang X."/>
            <person name="Zhao Y."/>
        </authorList>
    </citation>
    <scope>NUCLEOTIDE SEQUENCE</scope>
</reference>
<dbReference type="Pfam" id="PF02620">
    <property type="entry name" value="YceD"/>
    <property type="match status" value="1"/>
</dbReference>
<dbReference type="PANTHER" id="PTHR34374">
    <property type="entry name" value="LARGE RIBOSOMAL RNA SUBUNIT ACCUMULATION PROTEIN YCED HOMOLOG 1, CHLOROPLASTIC"/>
    <property type="match status" value="1"/>
</dbReference>
<gene>
    <name evidence="2" type="ORF">NCGR_LOCUS32738</name>
</gene>
<dbReference type="AlphaFoldDB" id="A0A811PMG1"/>
<evidence type="ECO:0000256" key="1">
    <source>
        <dbReference type="SAM" id="MobiDB-lite"/>
    </source>
</evidence>
<keyword evidence="3" id="KW-1185">Reference proteome</keyword>
<dbReference type="PANTHER" id="PTHR34374:SF1">
    <property type="entry name" value="LARGE RIBOSOMAL RNA SUBUNIT ACCUMULATION PROTEIN YCED HOMOLOG 1, CHLOROPLASTIC"/>
    <property type="match status" value="1"/>
</dbReference>
<dbReference type="InterPro" id="IPR003772">
    <property type="entry name" value="YceD"/>
</dbReference>
<dbReference type="Proteomes" id="UP000604825">
    <property type="component" value="Unassembled WGS sequence"/>
</dbReference>
<sequence>MYYPQPAVSVVAAAAAALRPSLPALRSHSHSHSPRASSLLHCRRSSAPPPWVRTRRRRTPIAAVSDDFFTVDLDAAELEPESESDDDGLPSPWEGALVYRRDAAVHHLEYATTLERLGLGDLSSPDSRARAANLGLGLAGGGQDSTAAQSQTPVLVSLDVTRRRGRLRLDGIVRTVITLGCFRCAEPAPEGIFANFSLLLTEDPVEEPDVVDLGTIFEEDIAKGASLAGTMDDEDDDQDIDWDDRLHFPATDKEIDISKHIRDIIHLEITLDAVCIPNCKGLCLTCGANLNTSSCTCSKDKPKEPKDVKGRGPLKELLKPMKKR</sequence>
<dbReference type="EMBL" id="CAJGYO010000008">
    <property type="protein sequence ID" value="CAD6248855.1"/>
    <property type="molecule type" value="Genomic_DNA"/>
</dbReference>
<organism evidence="2 3">
    <name type="scientific">Miscanthus lutarioriparius</name>
    <dbReference type="NCBI Taxonomy" id="422564"/>
    <lineage>
        <taxon>Eukaryota</taxon>
        <taxon>Viridiplantae</taxon>
        <taxon>Streptophyta</taxon>
        <taxon>Embryophyta</taxon>
        <taxon>Tracheophyta</taxon>
        <taxon>Spermatophyta</taxon>
        <taxon>Magnoliopsida</taxon>
        <taxon>Liliopsida</taxon>
        <taxon>Poales</taxon>
        <taxon>Poaceae</taxon>
        <taxon>PACMAD clade</taxon>
        <taxon>Panicoideae</taxon>
        <taxon>Andropogonodae</taxon>
        <taxon>Andropogoneae</taxon>
        <taxon>Saccharinae</taxon>
        <taxon>Miscanthus</taxon>
    </lineage>
</organism>
<feature type="region of interest" description="Disordered" evidence="1">
    <location>
        <begin position="298"/>
        <end position="324"/>
    </location>
</feature>